<dbReference type="Gene3D" id="2.120.10.90">
    <property type="entry name" value="DNA gyrase/topoisomerase IV, subunit A, C-terminal"/>
    <property type="match status" value="1"/>
</dbReference>
<dbReference type="Gene3D" id="3.30.1360.40">
    <property type="match status" value="1"/>
</dbReference>
<name>A0A858U6Z3_9MOLU</name>
<dbReference type="InterPro" id="IPR035516">
    <property type="entry name" value="Gyrase/topoIV_suA_C"/>
</dbReference>
<dbReference type="NCBIfam" id="NF004044">
    <property type="entry name" value="PRK05561.1"/>
    <property type="match status" value="1"/>
</dbReference>
<dbReference type="KEGG" id="mphe:HGG69_01735"/>
<dbReference type="InterPro" id="IPR013757">
    <property type="entry name" value="Topo_IIA_A_a_sf"/>
</dbReference>
<dbReference type="InterPro" id="IPR013760">
    <property type="entry name" value="Topo_IIA-like_dom_sf"/>
</dbReference>
<proteinExistence type="predicted"/>
<dbReference type="InterPro" id="IPR013758">
    <property type="entry name" value="Topo_IIA_A/C_ab"/>
</dbReference>
<accession>A0A858U6Z3</accession>
<dbReference type="PROSITE" id="PS52040">
    <property type="entry name" value="TOPO_IIA"/>
    <property type="match status" value="1"/>
</dbReference>
<protein>
    <recommendedName>
        <fullName evidence="2">DNA topoisomerase (ATP-hydrolyzing)</fullName>
        <ecNumber evidence="2">5.6.2.2</ecNumber>
    </recommendedName>
</protein>
<evidence type="ECO:0000259" key="7">
    <source>
        <dbReference type="PROSITE" id="PS52040"/>
    </source>
</evidence>
<dbReference type="GO" id="GO:0006265">
    <property type="term" value="P:DNA topological change"/>
    <property type="evidence" value="ECO:0007669"/>
    <property type="project" value="UniProtKB-UniRule"/>
</dbReference>
<organism evidence="8 9">
    <name type="scientific">Mycoplasma phocoenae</name>
    <dbReference type="NCBI Taxonomy" id="754517"/>
    <lineage>
        <taxon>Bacteria</taxon>
        <taxon>Bacillati</taxon>
        <taxon>Mycoplasmatota</taxon>
        <taxon>Mollicutes</taxon>
        <taxon>Mycoplasmataceae</taxon>
        <taxon>Mycoplasma</taxon>
    </lineage>
</organism>
<feature type="active site" description="O-(5'-phospho-DNA)-tyrosine intermediate" evidence="6">
    <location>
        <position position="126"/>
    </location>
</feature>
<dbReference type="CDD" id="cd00187">
    <property type="entry name" value="TOP4c"/>
    <property type="match status" value="1"/>
</dbReference>
<dbReference type="SUPFAM" id="SSF101904">
    <property type="entry name" value="GyrA/ParC C-terminal domain-like"/>
    <property type="match status" value="1"/>
</dbReference>
<dbReference type="GO" id="GO:0034335">
    <property type="term" value="F:DNA negative supercoiling activity"/>
    <property type="evidence" value="ECO:0007669"/>
    <property type="project" value="UniProtKB-ARBA"/>
</dbReference>
<dbReference type="RefSeq" id="WP_169605086.1">
    <property type="nucleotide sequence ID" value="NZ_CP051481.1"/>
</dbReference>
<dbReference type="InterPro" id="IPR050220">
    <property type="entry name" value="Type_II_DNA_Topoisomerases"/>
</dbReference>
<dbReference type="SMART" id="SM00434">
    <property type="entry name" value="TOP4c"/>
    <property type="match status" value="1"/>
</dbReference>
<dbReference type="GO" id="GO:0003677">
    <property type="term" value="F:DNA binding"/>
    <property type="evidence" value="ECO:0007669"/>
    <property type="project" value="UniProtKB-UniRule"/>
</dbReference>
<dbReference type="SUPFAM" id="SSF56719">
    <property type="entry name" value="Type II DNA topoisomerase"/>
    <property type="match status" value="1"/>
</dbReference>
<dbReference type="Pfam" id="PF00521">
    <property type="entry name" value="DNA_topoisoIV"/>
    <property type="match status" value="1"/>
</dbReference>
<keyword evidence="3 6" id="KW-0799">Topoisomerase</keyword>
<dbReference type="InterPro" id="IPR002205">
    <property type="entry name" value="Topo_IIA_dom_A"/>
</dbReference>
<evidence type="ECO:0000313" key="9">
    <source>
        <dbReference type="Proteomes" id="UP000501060"/>
    </source>
</evidence>
<gene>
    <name evidence="8" type="ORF">HGG69_01735</name>
</gene>
<dbReference type="Gene3D" id="3.90.199.10">
    <property type="entry name" value="Topoisomerase II, domain 5"/>
    <property type="match status" value="1"/>
</dbReference>
<keyword evidence="9" id="KW-1185">Reference proteome</keyword>
<dbReference type="AlphaFoldDB" id="A0A858U6Z3"/>
<dbReference type="EMBL" id="CP051481">
    <property type="protein sequence ID" value="QJG67035.1"/>
    <property type="molecule type" value="Genomic_DNA"/>
</dbReference>
<dbReference type="InterPro" id="IPR006691">
    <property type="entry name" value="GyrA/parC_rep"/>
</dbReference>
<dbReference type="GO" id="GO:0009330">
    <property type="term" value="C:DNA topoisomerase type II (double strand cut, ATP-hydrolyzing) complex"/>
    <property type="evidence" value="ECO:0007669"/>
    <property type="project" value="TreeGrafter"/>
</dbReference>
<evidence type="ECO:0000256" key="2">
    <source>
        <dbReference type="ARBA" id="ARBA00012895"/>
    </source>
</evidence>
<dbReference type="GO" id="GO:0005524">
    <property type="term" value="F:ATP binding"/>
    <property type="evidence" value="ECO:0007669"/>
    <property type="project" value="InterPro"/>
</dbReference>
<evidence type="ECO:0000256" key="5">
    <source>
        <dbReference type="ARBA" id="ARBA00023235"/>
    </source>
</evidence>
<evidence type="ECO:0000256" key="6">
    <source>
        <dbReference type="PROSITE-ProRule" id="PRU01384"/>
    </source>
</evidence>
<dbReference type="Pfam" id="PF03989">
    <property type="entry name" value="DNA_gyraseA_C"/>
    <property type="match status" value="3"/>
</dbReference>
<dbReference type="EC" id="5.6.2.2" evidence="2"/>
<dbReference type="Proteomes" id="UP000501060">
    <property type="component" value="Chromosome"/>
</dbReference>
<keyword evidence="4 6" id="KW-0238">DNA-binding</keyword>
<sequence length="878" mass="100258">MAKKQNEIIEKIINQSLDNIMSNGFSRYSKYVIQNRALPDARDGLKPVQRRILFSMWEMGLTHDKSFKKSARVVGDVIGRFHPHGDSSIYDALIRMSQEWKIAYPLINMHGNKGSIDDDPAAAMRYTETKLEKISNLLLGEIDKKIVSFAPNFDDTEYEPVVLPTMFPNLLANGSSGIAVGMATNIPPHNLNELLLASIELIKNPNVSDESLLKIIKGPDFPTGGIVSDIDGFIEAFKTGRGRISMYAKTEFIKNKNDQVIGIEITEIPFGIVKIDLIKDIQNLIYNKSIDGIKDISDHSSREGINIFIELDKDVNPDAILNYLFQKTKLKEYYNYNMVAIDNNTPKLMGIKQLLITYVSHIRNNKKLSLEYDKEKLSRRLEIVLGLIRVSEISDAIIKVIREAEGSKKGVIQSLMSNFDFTELQATAIAELRLYKLSKMDQEQYIKESEDLKRELNRITILLENDNEFKKFLISILKNMIEEFGIERRSIISSENIDTKVETKDLVKKEDFYLYVSVDNYVKKISTKIYQSNQLSTFGLKESDVIQFGQLINTLSKILFITSKGNYFVINGFDFKDNQWKDMGDHISDYVALDDDENIIKVVHIEEFGISALMLIISKKGLAKRINLNELSLQTNRKFNCMKLKTKYDSVISAQMCRDDKYLLLILNNGLYNLFEQSQVPIYSLKASGITAIKTGVNEIKAALIVSEKDKIILANDRGQFKRMLLKNIPEVKRQNVAKVLYYDLKSKPSTLADVTTQSDGINYYYINKDNELSVYDPSEVPISSIRENFSNPKIETKYKGSFIKPFVLDDNATEYIYSMDKNTTDIAREDIEQTQELIIDKDIEELNNKEVSSQEKISNAEFIDIDSLIAKAKNFKK</sequence>
<evidence type="ECO:0000313" key="8">
    <source>
        <dbReference type="EMBL" id="QJG67035.1"/>
    </source>
</evidence>
<dbReference type="PANTHER" id="PTHR43493:SF9">
    <property type="entry name" value="DNA TOPOISOMERASE 4 SUBUNIT A"/>
    <property type="match status" value="1"/>
</dbReference>
<evidence type="ECO:0000256" key="1">
    <source>
        <dbReference type="ARBA" id="ARBA00000185"/>
    </source>
</evidence>
<dbReference type="PANTHER" id="PTHR43493">
    <property type="entry name" value="DNA GYRASE/TOPOISOMERASE SUBUNIT A"/>
    <property type="match status" value="1"/>
</dbReference>
<reference evidence="8 9" key="1">
    <citation type="submission" date="2020-04" db="EMBL/GenBank/DDBJ databases">
        <title>Novel Mycoplasma species detected in Phocoena phocoena (harbor porpoise) from the USA.</title>
        <authorList>
            <person name="Volokhov D.V."/>
        </authorList>
    </citation>
    <scope>NUCLEOTIDE SEQUENCE [LARGE SCALE GENOMIC DNA]</scope>
    <source>
        <strain evidence="8 9">Phocoena C-264-GEN</strain>
    </source>
</reference>
<dbReference type="GO" id="GO:0005737">
    <property type="term" value="C:cytoplasm"/>
    <property type="evidence" value="ECO:0007669"/>
    <property type="project" value="TreeGrafter"/>
</dbReference>
<evidence type="ECO:0000256" key="3">
    <source>
        <dbReference type="ARBA" id="ARBA00023029"/>
    </source>
</evidence>
<evidence type="ECO:0000256" key="4">
    <source>
        <dbReference type="ARBA" id="ARBA00023125"/>
    </source>
</evidence>
<comment type="catalytic activity">
    <reaction evidence="1 6">
        <text>ATP-dependent breakage, passage and rejoining of double-stranded DNA.</text>
        <dbReference type="EC" id="5.6.2.2"/>
    </reaction>
</comment>
<feature type="domain" description="Topo IIA-type catalytic" evidence="7">
    <location>
        <begin position="38"/>
        <end position="506"/>
    </location>
</feature>
<keyword evidence="5 6" id="KW-0413">Isomerase</keyword>
<dbReference type="Gene3D" id="1.10.268.10">
    <property type="entry name" value="Topoisomerase, domain 3"/>
    <property type="match status" value="1"/>
</dbReference>